<gene>
    <name evidence="2" type="ORF">SAMN05421680_106149</name>
    <name evidence="1" type="ORF">Xmau_01512</name>
</gene>
<keyword evidence="4" id="KW-1185">Reference proteome</keyword>
<dbReference type="STRING" id="351675.SAMN05421680_106149"/>
<organism evidence="2 3">
    <name type="scientific">Xenorhabdus mauleonii</name>
    <dbReference type="NCBI Taxonomy" id="351675"/>
    <lineage>
        <taxon>Bacteria</taxon>
        <taxon>Pseudomonadati</taxon>
        <taxon>Pseudomonadota</taxon>
        <taxon>Gammaproteobacteria</taxon>
        <taxon>Enterobacterales</taxon>
        <taxon>Morganellaceae</taxon>
        <taxon>Xenorhabdus</taxon>
    </lineage>
</organism>
<dbReference type="Proteomes" id="UP000224607">
    <property type="component" value="Unassembled WGS sequence"/>
</dbReference>
<sequence length="509" mass="57638">MDTVVGTNAGKACATCDTPPSCTHKYEIKGESETHLSFPEKHKIFEVVNIISEKREYEITSNLTPVKCISGKLNCPITHIYSQDSQEQFELNPNNKSSTYTIKSDVKLPEMDIWDKIKSLFTSWDNSIEGKTYYSQTSDCSGLVQSTQINVYPKYLISASLGIGVTTNAKDHIEAKRSNYSKEEFERLKKELKVERWSQIGKYIHEREYTIDFSCSDTLFDEENSFELTPYEKKKKIWTHKNSIVERLRKSVENMGSNLFKKAGGNFGIKDVSLNGPNISIEGKKELVIINSLPDFQYEWKCSFFPLFGMIIKIDLINVIIAILGTPRAGREWRELRELMEEQLDNLNDPKNKLAGGTIFYIDLTIDGELLNTDFILTKKNKEIEPIGEIGGSLGLELSVGVEAGARILFIEGLFTAYGKMETKISTGLICDKSGLGINFSHDGLKLIFEVEVKAGFKIKSKNNKVTQDSLEEYDIKGELWSKKIASIEVPIADKGEMEPIYFIDFKKN</sequence>
<reference evidence="1 4" key="3">
    <citation type="journal article" date="2017" name="Nat. Microbiol.">
        <title>Natural product diversity associated with the nematode symbionts Photorhabdus and Xenorhabdus.</title>
        <authorList>
            <person name="Tobias N.J."/>
            <person name="Wolff H."/>
            <person name="Djahanschiri B."/>
            <person name="Grundmann F."/>
            <person name="Kronenwerth M."/>
            <person name="Shi Y.M."/>
            <person name="Simonyi S."/>
            <person name="Grun P."/>
            <person name="Shapiro-Ilan D."/>
            <person name="Pidot S.J."/>
            <person name="Stinear T.P."/>
            <person name="Ebersberger I."/>
            <person name="Bode H.B."/>
        </authorList>
    </citation>
    <scope>NUCLEOTIDE SEQUENCE [LARGE SCALE GENOMIC DNA]</scope>
    <source>
        <strain evidence="1 4">DSM 17908</strain>
    </source>
</reference>
<dbReference type="RefSeq" id="WP_092509827.1">
    <property type="nucleotide sequence ID" value="NZ_CAWNQB010000034.1"/>
</dbReference>
<dbReference type="AlphaFoldDB" id="A0A1I3PHG6"/>
<proteinExistence type="predicted"/>
<protein>
    <submittedName>
        <fullName evidence="2">Uncharacterized protein</fullName>
    </submittedName>
</protein>
<dbReference type="EMBL" id="NITY01000004">
    <property type="protein sequence ID" value="PHM44798.1"/>
    <property type="molecule type" value="Genomic_DNA"/>
</dbReference>
<reference evidence="2" key="2">
    <citation type="submission" date="2016-10" db="EMBL/GenBank/DDBJ databases">
        <authorList>
            <person name="de Groot N.N."/>
        </authorList>
    </citation>
    <scope>NUCLEOTIDE SEQUENCE [LARGE SCALE GENOMIC DNA]</scope>
    <source>
        <strain evidence="2">DSM 17908</strain>
    </source>
</reference>
<dbReference type="Proteomes" id="UP000198919">
    <property type="component" value="Unassembled WGS sequence"/>
</dbReference>
<evidence type="ECO:0000313" key="2">
    <source>
        <dbReference type="EMBL" id="SFJ20952.1"/>
    </source>
</evidence>
<dbReference type="OrthoDB" id="6463112at2"/>
<dbReference type="EMBL" id="FORG01000006">
    <property type="protein sequence ID" value="SFJ20952.1"/>
    <property type="molecule type" value="Genomic_DNA"/>
</dbReference>
<reference evidence="3" key="1">
    <citation type="submission" date="2016-10" db="EMBL/GenBank/DDBJ databases">
        <authorList>
            <person name="Varghese N."/>
            <person name="Submissions S."/>
        </authorList>
    </citation>
    <scope>NUCLEOTIDE SEQUENCE [LARGE SCALE GENOMIC DNA]</scope>
    <source>
        <strain evidence="3">DSM 17908</strain>
    </source>
</reference>
<evidence type="ECO:0000313" key="1">
    <source>
        <dbReference type="EMBL" id="PHM44798.1"/>
    </source>
</evidence>
<accession>A0A1I3PHG6</accession>
<evidence type="ECO:0000313" key="3">
    <source>
        <dbReference type="Proteomes" id="UP000198919"/>
    </source>
</evidence>
<evidence type="ECO:0000313" key="4">
    <source>
        <dbReference type="Proteomes" id="UP000224607"/>
    </source>
</evidence>
<name>A0A1I3PHG6_9GAMM</name>